<dbReference type="Gene3D" id="3.40.50.300">
    <property type="entry name" value="P-loop containing nucleotide triphosphate hydrolases"/>
    <property type="match status" value="1"/>
</dbReference>
<accession>A0ABV2FEW0</accession>
<keyword evidence="2 5" id="KW-0067">ATP-binding</keyword>
<dbReference type="InterPro" id="IPR003593">
    <property type="entry name" value="AAA+_ATPase"/>
</dbReference>
<dbReference type="InterPro" id="IPR027417">
    <property type="entry name" value="P-loop_NTPase"/>
</dbReference>
<evidence type="ECO:0000256" key="2">
    <source>
        <dbReference type="ARBA" id="ARBA00022840"/>
    </source>
</evidence>
<reference evidence="5 6" key="1">
    <citation type="submission" date="2024-06" db="EMBL/GenBank/DDBJ databases">
        <title>Genomic Encyclopedia of Type Strains, Phase IV (KMG-IV): sequencing the most valuable type-strain genomes for metagenomic binning, comparative biology and taxonomic classification.</title>
        <authorList>
            <person name="Goeker M."/>
        </authorList>
    </citation>
    <scope>NUCLEOTIDE SEQUENCE [LARGE SCALE GENOMIC DNA]</scope>
    <source>
        <strain evidence="5 6">DSM 28303</strain>
    </source>
</reference>
<protein>
    <submittedName>
        <fullName evidence="5">ATP-binding cassette subfamily B protein RaxB</fullName>
    </submittedName>
</protein>
<keyword evidence="3" id="KW-0732">Signal</keyword>
<dbReference type="EMBL" id="JBEPLO010000002">
    <property type="protein sequence ID" value="MET3557102.1"/>
    <property type="molecule type" value="Genomic_DNA"/>
</dbReference>
<evidence type="ECO:0000313" key="5">
    <source>
        <dbReference type="EMBL" id="MET3557102.1"/>
    </source>
</evidence>
<evidence type="ECO:0000259" key="4">
    <source>
        <dbReference type="PROSITE" id="PS50893"/>
    </source>
</evidence>
<proteinExistence type="predicted"/>
<dbReference type="PROSITE" id="PS50893">
    <property type="entry name" value="ABC_TRANSPORTER_2"/>
    <property type="match status" value="1"/>
</dbReference>
<dbReference type="Pfam" id="PF00005">
    <property type="entry name" value="ABC_tran"/>
    <property type="match status" value="1"/>
</dbReference>
<dbReference type="PANTHER" id="PTHR24221:SF654">
    <property type="entry name" value="ATP-BINDING CASSETTE SUB-FAMILY B MEMBER 6"/>
    <property type="match status" value="1"/>
</dbReference>
<evidence type="ECO:0000256" key="1">
    <source>
        <dbReference type="ARBA" id="ARBA00022741"/>
    </source>
</evidence>
<dbReference type="Proteomes" id="UP001549122">
    <property type="component" value="Unassembled WGS sequence"/>
</dbReference>
<feature type="chain" id="PRO_5046710910" evidence="3">
    <location>
        <begin position="20"/>
        <end position="272"/>
    </location>
</feature>
<keyword evidence="6" id="KW-1185">Reference proteome</keyword>
<organism evidence="5 6">
    <name type="scientific">Streptococcus rupicaprae</name>
    <dbReference type="NCBI Taxonomy" id="759619"/>
    <lineage>
        <taxon>Bacteria</taxon>
        <taxon>Bacillati</taxon>
        <taxon>Bacillota</taxon>
        <taxon>Bacilli</taxon>
        <taxon>Lactobacillales</taxon>
        <taxon>Streptococcaceae</taxon>
        <taxon>Streptococcus</taxon>
    </lineage>
</organism>
<dbReference type="InterPro" id="IPR003439">
    <property type="entry name" value="ABC_transporter-like_ATP-bd"/>
</dbReference>
<evidence type="ECO:0000313" key="6">
    <source>
        <dbReference type="Proteomes" id="UP001549122"/>
    </source>
</evidence>
<sequence length="272" mass="30265">MAMVLYSPMMGIVSSLINAANLYPNIERLIDLVGEQQNSKTLVKLQNGKVDVDRLSYRYDHHSSYLFKNLSLSLKEGDTLFITGKSGSGKTSLVKILLGLQSISEGGNEGSITIGGVDPLSQKLDLRRDICYIQHPSFLFKGTLKSNLKLFCPNYTVEELMLAIDKLNLSDVFSHALNIENLFILENGTNFSTGQRQRIGMIRLFLQEYKVIILDEPTSNIDSENAKVIMAAIDGLRATKIIITHDNELIKPGSKLLELGVEENGYTFKSCK</sequence>
<name>A0ABV2FEW0_9STRE</name>
<feature type="signal peptide" evidence="3">
    <location>
        <begin position="1"/>
        <end position="19"/>
    </location>
</feature>
<feature type="domain" description="ABC transporter" evidence="4">
    <location>
        <begin position="50"/>
        <end position="271"/>
    </location>
</feature>
<dbReference type="SMART" id="SM00382">
    <property type="entry name" value="AAA"/>
    <property type="match status" value="1"/>
</dbReference>
<dbReference type="CDD" id="cd03228">
    <property type="entry name" value="ABCC_MRP_Like"/>
    <property type="match status" value="1"/>
</dbReference>
<dbReference type="SUPFAM" id="SSF52540">
    <property type="entry name" value="P-loop containing nucleoside triphosphate hydrolases"/>
    <property type="match status" value="1"/>
</dbReference>
<dbReference type="GO" id="GO:0005524">
    <property type="term" value="F:ATP binding"/>
    <property type="evidence" value="ECO:0007669"/>
    <property type="project" value="UniProtKB-KW"/>
</dbReference>
<dbReference type="PANTHER" id="PTHR24221">
    <property type="entry name" value="ATP-BINDING CASSETTE SUB-FAMILY B"/>
    <property type="match status" value="1"/>
</dbReference>
<comment type="caution">
    <text evidence="5">The sequence shown here is derived from an EMBL/GenBank/DDBJ whole genome shotgun (WGS) entry which is preliminary data.</text>
</comment>
<gene>
    <name evidence="5" type="ORF">ABID29_000211</name>
</gene>
<dbReference type="RefSeq" id="WP_354363798.1">
    <property type="nucleotide sequence ID" value="NZ_JBEPLO010000002.1"/>
</dbReference>
<keyword evidence="1" id="KW-0547">Nucleotide-binding</keyword>
<evidence type="ECO:0000256" key="3">
    <source>
        <dbReference type="SAM" id="SignalP"/>
    </source>
</evidence>
<dbReference type="InterPro" id="IPR039421">
    <property type="entry name" value="Type_1_exporter"/>
</dbReference>